<dbReference type="InterPro" id="IPR000577">
    <property type="entry name" value="Carb_kinase_FGGY"/>
</dbReference>
<evidence type="ECO:0000256" key="10">
    <source>
        <dbReference type="ARBA" id="ARBA00052101"/>
    </source>
</evidence>
<gene>
    <name evidence="15" type="ORF">TCAL_05351</name>
</gene>
<evidence type="ECO:0000256" key="12">
    <source>
        <dbReference type="RuleBase" id="RU003733"/>
    </source>
</evidence>
<reference evidence="15 16" key="1">
    <citation type="journal article" date="2018" name="Nat. Ecol. Evol.">
        <title>Genomic signatures of mitonuclear coevolution across populations of Tigriopus californicus.</title>
        <authorList>
            <person name="Barreto F.S."/>
            <person name="Watson E.T."/>
            <person name="Lima T.G."/>
            <person name="Willett C.S."/>
            <person name="Edmands S."/>
            <person name="Li W."/>
            <person name="Burton R.S."/>
        </authorList>
    </citation>
    <scope>NUCLEOTIDE SEQUENCE [LARGE SCALE GENOMIC DNA]</scope>
    <source>
        <strain evidence="15 16">San Diego</strain>
    </source>
</reference>
<dbReference type="GO" id="GO:0005524">
    <property type="term" value="F:ATP binding"/>
    <property type="evidence" value="ECO:0007669"/>
    <property type="project" value="UniProtKB-KW"/>
</dbReference>
<dbReference type="PANTHER" id="PTHR10196:SF69">
    <property type="entry name" value="GLYCEROL KINASE"/>
    <property type="match status" value="1"/>
</dbReference>
<evidence type="ECO:0000256" key="6">
    <source>
        <dbReference type="ARBA" id="ARBA00022777"/>
    </source>
</evidence>
<dbReference type="OMA" id="QLCDFFG"/>
<dbReference type="PIRSF" id="PIRSF000538">
    <property type="entry name" value="GlpK"/>
    <property type="match status" value="1"/>
</dbReference>
<keyword evidence="5" id="KW-0547">Nucleotide-binding</keyword>
<evidence type="ECO:0000259" key="14">
    <source>
        <dbReference type="Pfam" id="PF02782"/>
    </source>
</evidence>
<protein>
    <recommendedName>
        <fullName evidence="11">Probable glycerol kinase</fullName>
        <ecNumber evidence="3">2.7.1.30</ecNumber>
    </recommendedName>
    <alternativeName>
        <fullName evidence="9">ATP:glycerol 3-phosphotransferase</fullName>
    </alternativeName>
</protein>
<dbReference type="GO" id="GO:0019563">
    <property type="term" value="P:glycerol catabolic process"/>
    <property type="evidence" value="ECO:0007669"/>
    <property type="project" value="UniProtKB-UniPathway"/>
</dbReference>
<organism evidence="15 16">
    <name type="scientific">Tigriopus californicus</name>
    <name type="common">Marine copepod</name>
    <dbReference type="NCBI Taxonomy" id="6832"/>
    <lineage>
        <taxon>Eukaryota</taxon>
        <taxon>Metazoa</taxon>
        <taxon>Ecdysozoa</taxon>
        <taxon>Arthropoda</taxon>
        <taxon>Crustacea</taxon>
        <taxon>Multicrustacea</taxon>
        <taxon>Hexanauplia</taxon>
        <taxon>Copepoda</taxon>
        <taxon>Harpacticoida</taxon>
        <taxon>Harpacticidae</taxon>
        <taxon>Tigriopus</taxon>
    </lineage>
</organism>
<feature type="domain" description="Carbohydrate kinase FGGY N-terminal" evidence="13">
    <location>
        <begin position="5"/>
        <end position="260"/>
    </location>
</feature>
<dbReference type="CDD" id="cd07792">
    <property type="entry name" value="ASKHA_NBD_FGGY_GK1-3-like"/>
    <property type="match status" value="1"/>
</dbReference>
<keyword evidence="7" id="KW-0319">Glycerol metabolism</keyword>
<keyword evidence="8" id="KW-0067">ATP-binding</keyword>
<dbReference type="InterPro" id="IPR005999">
    <property type="entry name" value="Glycerol_kin"/>
</dbReference>
<evidence type="ECO:0000256" key="7">
    <source>
        <dbReference type="ARBA" id="ARBA00022798"/>
    </source>
</evidence>
<dbReference type="PROSITE" id="PS00445">
    <property type="entry name" value="FGGY_KINASES_2"/>
    <property type="match status" value="1"/>
</dbReference>
<dbReference type="InterPro" id="IPR018485">
    <property type="entry name" value="FGGY_C"/>
</dbReference>
<dbReference type="Proteomes" id="UP000318571">
    <property type="component" value="Chromosome 4"/>
</dbReference>
<dbReference type="GO" id="GO:0004370">
    <property type="term" value="F:glycerol kinase activity"/>
    <property type="evidence" value="ECO:0007669"/>
    <property type="project" value="UniProtKB-EC"/>
</dbReference>
<dbReference type="NCBIfam" id="TIGR01311">
    <property type="entry name" value="glycerol_kin"/>
    <property type="match status" value="1"/>
</dbReference>
<evidence type="ECO:0000256" key="4">
    <source>
        <dbReference type="ARBA" id="ARBA00022679"/>
    </source>
</evidence>
<dbReference type="NCBIfam" id="NF000756">
    <property type="entry name" value="PRK00047.1"/>
    <property type="match status" value="1"/>
</dbReference>
<dbReference type="Pfam" id="PF02782">
    <property type="entry name" value="FGGY_C"/>
    <property type="match status" value="1"/>
</dbReference>
<dbReference type="FunFam" id="3.30.420.40:FF:000108">
    <property type="entry name" value="Glycerol kinase, glycosomal"/>
    <property type="match status" value="1"/>
</dbReference>
<dbReference type="PANTHER" id="PTHR10196">
    <property type="entry name" value="SUGAR KINASE"/>
    <property type="match status" value="1"/>
</dbReference>
<dbReference type="OrthoDB" id="5422795at2759"/>
<evidence type="ECO:0000259" key="13">
    <source>
        <dbReference type="Pfam" id="PF00370"/>
    </source>
</evidence>
<feature type="domain" description="Carbohydrate kinase FGGY C-terminal" evidence="14">
    <location>
        <begin position="270"/>
        <end position="460"/>
    </location>
</feature>
<dbReference type="GO" id="GO:0046167">
    <property type="term" value="P:glycerol-3-phosphate biosynthetic process"/>
    <property type="evidence" value="ECO:0007669"/>
    <property type="project" value="TreeGrafter"/>
</dbReference>
<evidence type="ECO:0000313" key="15">
    <source>
        <dbReference type="EMBL" id="TRY67475.1"/>
    </source>
</evidence>
<name>A0A553NPW8_TIGCA</name>
<dbReference type="InterPro" id="IPR042018">
    <property type="entry name" value="GK1-3_metazoan-type"/>
</dbReference>
<evidence type="ECO:0000256" key="11">
    <source>
        <dbReference type="ARBA" id="ARBA00071571"/>
    </source>
</evidence>
<dbReference type="STRING" id="6832.A0A553NPW8"/>
<evidence type="ECO:0000256" key="5">
    <source>
        <dbReference type="ARBA" id="ARBA00022741"/>
    </source>
</evidence>
<keyword evidence="6 12" id="KW-0418">Kinase</keyword>
<comment type="similarity">
    <text evidence="2 12">Belongs to the FGGY kinase family.</text>
</comment>
<dbReference type="SUPFAM" id="SSF53067">
    <property type="entry name" value="Actin-like ATPase domain"/>
    <property type="match status" value="2"/>
</dbReference>
<comment type="catalytic activity">
    <reaction evidence="10">
        <text>glycerol + ATP = sn-glycerol 3-phosphate + ADP + H(+)</text>
        <dbReference type="Rhea" id="RHEA:21644"/>
        <dbReference type="ChEBI" id="CHEBI:15378"/>
        <dbReference type="ChEBI" id="CHEBI:17754"/>
        <dbReference type="ChEBI" id="CHEBI:30616"/>
        <dbReference type="ChEBI" id="CHEBI:57597"/>
        <dbReference type="ChEBI" id="CHEBI:456216"/>
        <dbReference type="EC" id="2.7.1.30"/>
    </reaction>
</comment>
<dbReference type="GO" id="GO:0005739">
    <property type="term" value="C:mitochondrion"/>
    <property type="evidence" value="ECO:0007669"/>
    <property type="project" value="TreeGrafter"/>
</dbReference>
<evidence type="ECO:0000256" key="3">
    <source>
        <dbReference type="ARBA" id="ARBA00012099"/>
    </source>
</evidence>
<dbReference type="GO" id="GO:0006641">
    <property type="term" value="P:triglyceride metabolic process"/>
    <property type="evidence" value="ECO:0007669"/>
    <property type="project" value="TreeGrafter"/>
</dbReference>
<evidence type="ECO:0000256" key="9">
    <source>
        <dbReference type="ARBA" id="ARBA00043149"/>
    </source>
</evidence>
<dbReference type="UniPathway" id="UPA00618">
    <property type="reaction ID" value="UER00672"/>
</dbReference>
<evidence type="ECO:0000256" key="2">
    <source>
        <dbReference type="ARBA" id="ARBA00009156"/>
    </source>
</evidence>
<sequence length="513" mass="56265">MSSLIGAIDQGTSSSRFLVFDLRDESVIAEHQIPIRSVYPQEGWVEQDPMELLDTVKQCLNQVHGQLHQSGRSLDLKAVGVTNQRESTVVWDKTTGRPIHNAIIWLDTRTQSTVNALMKCAGSKGKDSLRDKCGLPISTYFSAVKLRWLLDNIPEVSEAAQAKRLLFGTVDSWLIWNLTGGVNGGRHVTDVTNASRTMLMNLKTLQWDQELLDFFGVQLDVLPRICSSAEIYGHLNFSGSDWPDVPIAGCLGDQQAALVGHQSFNAGTAKSTLGTGCFMLFNVGEKIVTSSHGLLSTVGYQLGPDEAPVYALEGSIAIAGAAVKWLQDQLGIIKEPREIELVASKVEDTSGVYFVPAFSGLFAPHWRSDAKGVITGLTQFSNASHICRAVLEAIAFQTRDIVDCMYQDSGLTLNKLLVDGAMTKNNLLMQIHSDILNIEVVRPEMPEFTALGAAFAAGKAVGLWEPGRISGNAQKLFRPVKSPAWRTEKLNYWHKSLEKSLNEEPLKLRNSLS</sequence>
<accession>A0A553NPW8</accession>
<dbReference type="EMBL" id="VCGU01000011">
    <property type="protein sequence ID" value="TRY67475.1"/>
    <property type="molecule type" value="Genomic_DNA"/>
</dbReference>
<evidence type="ECO:0000313" key="16">
    <source>
        <dbReference type="Proteomes" id="UP000318571"/>
    </source>
</evidence>
<keyword evidence="16" id="KW-1185">Reference proteome</keyword>
<dbReference type="InterPro" id="IPR018483">
    <property type="entry name" value="Carb_kinase_FGGY_CS"/>
</dbReference>
<dbReference type="PROSITE" id="PS00933">
    <property type="entry name" value="FGGY_KINASES_1"/>
    <property type="match status" value="1"/>
</dbReference>
<dbReference type="Gene3D" id="3.30.420.40">
    <property type="match status" value="2"/>
</dbReference>
<keyword evidence="4 12" id="KW-0808">Transferase</keyword>
<dbReference type="InterPro" id="IPR018484">
    <property type="entry name" value="FGGY_N"/>
</dbReference>
<dbReference type="Pfam" id="PF00370">
    <property type="entry name" value="FGGY_N"/>
    <property type="match status" value="1"/>
</dbReference>
<comment type="pathway">
    <text evidence="1">Polyol metabolism; glycerol degradation via glycerol kinase pathway; sn-glycerol 3-phosphate from glycerol: step 1/1.</text>
</comment>
<dbReference type="FunFam" id="3.30.420.40:FF:000177">
    <property type="entry name" value="Glycerol kinase"/>
    <property type="match status" value="1"/>
</dbReference>
<dbReference type="EC" id="2.7.1.30" evidence="3"/>
<dbReference type="InterPro" id="IPR043129">
    <property type="entry name" value="ATPase_NBD"/>
</dbReference>
<comment type="caution">
    <text evidence="15">The sequence shown here is derived from an EMBL/GenBank/DDBJ whole genome shotgun (WGS) entry which is preliminary data.</text>
</comment>
<evidence type="ECO:0000256" key="8">
    <source>
        <dbReference type="ARBA" id="ARBA00022840"/>
    </source>
</evidence>
<dbReference type="AlphaFoldDB" id="A0A553NPW8"/>
<proteinExistence type="inferred from homology"/>
<evidence type="ECO:0000256" key="1">
    <source>
        <dbReference type="ARBA" id="ARBA00005190"/>
    </source>
</evidence>